<feature type="region of interest" description="Disordered" evidence="12">
    <location>
        <begin position="1"/>
        <end position="91"/>
    </location>
</feature>
<evidence type="ECO:0000256" key="5">
    <source>
        <dbReference type="ARBA" id="ARBA00022824"/>
    </source>
</evidence>
<keyword evidence="8 10" id="KW-0012">Acyltransferase</keyword>
<evidence type="ECO:0000256" key="9">
    <source>
        <dbReference type="ARBA" id="ARBA00023568"/>
    </source>
</evidence>
<dbReference type="PANTHER" id="PTHR10408:SF23">
    <property type="entry name" value="STEROL O-ACYLTRANSFERASE 1-RELATED"/>
    <property type="match status" value="1"/>
</dbReference>
<evidence type="ECO:0000256" key="4">
    <source>
        <dbReference type="ARBA" id="ARBA00022692"/>
    </source>
</evidence>
<keyword evidence="5 10" id="KW-0256">Endoplasmic reticulum</keyword>
<dbReference type="AlphaFoldDB" id="A0A2T2N7G1"/>
<feature type="compositionally biased region" description="Low complexity" evidence="12">
    <location>
        <begin position="50"/>
        <end position="64"/>
    </location>
</feature>
<evidence type="ECO:0000256" key="2">
    <source>
        <dbReference type="ARBA" id="ARBA00009010"/>
    </source>
</evidence>
<comment type="function">
    <text evidence="9">Sterol O-acyltransferase that catalyzes the formation of stery esters.</text>
</comment>
<feature type="transmembrane region" description="Helical" evidence="13">
    <location>
        <begin position="447"/>
        <end position="466"/>
    </location>
</feature>
<feature type="transmembrane region" description="Helical" evidence="13">
    <location>
        <begin position="207"/>
        <end position="227"/>
    </location>
</feature>
<evidence type="ECO:0000313" key="15">
    <source>
        <dbReference type="Proteomes" id="UP000240883"/>
    </source>
</evidence>
<keyword evidence="4 13" id="KW-0812">Transmembrane</keyword>
<dbReference type="STRING" id="1448308.A0A2T2N7G1"/>
<accession>A0A2T2N7G1</accession>
<dbReference type="PANTHER" id="PTHR10408">
    <property type="entry name" value="STEROL O-ACYLTRANSFERASE"/>
    <property type="match status" value="1"/>
</dbReference>
<evidence type="ECO:0000256" key="7">
    <source>
        <dbReference type="ARBA" id="ARBA00023136"/>
    </source>
</evidence>
<evidence type="ECO:0000256" key="6">
    <source>
        <dbReference type="ARBA" id="ARBA00022989"/>
    </source>
</evidence>
<keyword evidence="7 10" id="KW-0472">Membrane</keyword>
<keyword evidence="3 10" id="KW-0808">Transferase</keyword>
<dbReference type="GO" id="GO:0005789">
    <property type="term" value="C:endoplasmic reticulum membrane"/>
    <property type="evidence" value="ECO:0007669"/>
    <property type="project" value="UniProtKB-SubCell"/>
</dbReference>
<organism evidence="14 15">
    <name type="scientific">Corynespora cassiicola Philippines</name>
    <dbReference type="NCBI Taxonomy" id="1448308"/>
    <lineage>
        <taxon>Eukaryota</taxon>
        <taxon>Fungi</taxon>
        <taxon>Dikarya</taxon>
        <taxon>Ascomycota</taxon>
        <taxon>Pezizomycotina</taxon>
        <taxon>Dothideomycetes</taxon>
        <taxon>Pleosporomycetidae</taxon>
        <taxon>Pleosporales</taxon>
        <taxon>Corynesporascaceae</taxon>
        <taxon>Corynespora</taxon>
    </lineage>
</organism>
<feature type="transmembrane region" description="Helical" evidence="13">
    <location>
        <begin position="248"/>
        <end position="266"/>
    </location>
</feature>
<proteinExistence type="inferred from homology"/>
<dbReference type="Proteomes" id="UP000240883">
    <property type="component" value="Unassembled WGS sequence"/>
</dbReference>
<dbReference type="InterPro" id="IPR004299">
    <property type="entry name" value="MBOAT_fam"/>
</dbReference>
<dbReference type="GO" id="GO:0008204">
    <property type="term" value="P:ergosterol metabolic process"/>
    <property type="evidence" value="ECO:0007669"/>
    <property type="project" value="TreeGrafter"/>
</dbReference>
<evidence type="ECO:0000256" key="8">
    <source>
        <dbReference type="ARBA" id="ARBA00023315"/>
    </source>
</evidence>
<dbReference type="InterPro" id="IPR014371">
    <property type="entry name" value="Oat_ACAT_DAG_ARE"/>
</dbReference>
<dbReference type="GO" id="GO:0034737">
    <property type="term" value="F:ergosterol O-acyltransferase activity"/>
    <property type="evidence" value="ECO:0007669"/>
    <property type="project" value="TreeGrafter"/>
</dbReference>
<keyword evidence="6 13" id="KW-1133">Transmembrane helix</keyword>
<feature type="compositionally biased region" description="Polar residues" evidence="12">
    <location>
        <begin position="72"/>
        <end position="83"/>
    </location>
</feature>
<feature type="active site" evidence="11">
    <location>
        <position position="586"/>
    </location>
</feature>
<reference evidence="14 15" key="1">
    <citation type="journal article" date="2018" name="Front. Microbiol.">
        <title>Genome-Wide Analysis of Corynespora cassiicola Leaf Fall Disease Putative Effectors.</title>
        <authorList>
            <person name="Lopez D."/>
            <person name="Ribeiro S."/>
            <person name="Label P."/>
            <person name="Fumanal B."/>
            <person name="Venisse J.S."/>
            <person name="Kohler A."/>
            <person name="de Oliveira R.R."/>
            <person name="Labutti K."/>
            <person name="Lipzen A."/>
            <person name="Lail K."/>
            <person name="Bauer D."/>
            <person name="Ohm R.A."/>
            <person name="Barry K.W."/>
            <person name="Spatafora J."/>
            <person name="Grigoriev I.V."/>
            <person name="Martin F.M."/>
            <person name="Pujade-Renaud V."/>
        </authorList>
    </citation>
    <scope>NUCLEOTIDE SEQUENCE [LARGE SCALE GENOMIC DNA]</scope>
    <source>
        <strain evidence="14 15">Philippines</strain>
    </source>
</reference>
<evidence type="ECO:0000256" key="10">
    <source>
        <dbReference type="PIRNR" id="PIRNR000439"/>
    </source>
</evidence>
<comment type="similarity">
    <text evidence="2 10">Belongs to the membrane-bound acyltransferase family. Sterol o-acyltransferase subfamily.</text>
</comment>
<dbReference type="PIRSF" id="PIRSF000439">
    <property type="entry name" value="Oat_ACAT_DAG_ARE"/>
    <property type="match status" value="1"/>
</dbReference>
<evidence type="ECO:0000256" key="13">
    <source>
        <dbReference type="SAM" id="Phobius"/>
    </source>
</evidence>
<evidence type="ECO:0000256" key="11">
    <source>
        <dbReference type="PIRSR" id="PIRSR000439-1"/>
    </source>
</evidence>
<sequence length="649" mass="73884">MASNTGHAHTAAEHTQSEPSITTGGSVVPNPYGDFPEPPDTTSEDSWAHDASYTPSDYSSTSPSQPHGATEEANTWSTDTTAVASDASGRRKSVQVVIQESDKTGRYTLVADDPEFREIMRMAIEREAARLHGTGRSRIRDLAFTRQFTTFDRQNPRGSQSPFRGFFTLFWLAMALLLIKIAAQNHKNQGSVFGRAEILHLMIDRDLVLMLATDAIMCLSTSFGYVLQKAIAKDLLSWGGSGWIIQSLWQMLFTVGVLCVSFYRQWPWTHTVFIFLHDFVLLMKQHSYSFYNGYLSQVLHRRTLLQQKLKQLDAIETHQTCATPPLAETTALDPMTPSDAVRCRAIGAKHSTNLAGEQSDIALVAKSIEARQPLDDDQVQTFRGVLTTEITLLDEELRSKCTTLDNVYPNNLNLRNFIDWTCLPTLVYELEYPRQENINWWYVAEKLAATLGVIWIMIIISQAYIYPVVIQTVSQKEAGIPLEERWKEFPWVLSDMLFPLLLEQLLAWYVIWECVLNALAEITRFADRGFYGDWWNSVSWDQYARDWNRPVHNFLLRHVYHSSISAFHLSKMGATFVTFFLSAVVHELLMFCLFHKVRGYLFILQLSQVPLAALSKTRLMKGRDTLGNIIFWFGLFIGPSLLTSLYLIV</sequence>
<name>A0A2T2N7G1_CORCC</name>
<evidence type="ECO:0000256" key="1">
    <source>
        <dbReference type="ARBA" id="ARBA00004477"/>
    </source>
</evidence>
<feature type="transmembrane region" description="Helical" evidence="13">
    <location>
        <begin position="572"/>
        <end position="591"/>
    </location>
</feature>
<keyword evidence="15" id="KW-1185">Reference proteome</keyword>
<feature type="transmembrane region" description="Helical" evidence="13">
    <location>
        <begin position="626"/>
        <end position="648"/>
    </location>
</feature>
<evidence type="ECO:0000256" key="3">
    <source>
        <dbReference type="ARBA" id="ARBA00022679"/>
    </source>
</evidence>
<comment type="subcellular location">
    <subcellularLocation>
        <location evidence="1 10">Endoplasmic reticulum membrane</location>
        <topology evidence="1 10">Multi-pass membrane protein</topology>
    </subcellularLocation>
</comment>
<gene>
    <name evidence="14" type="ORF">BS50DRAFT_578385</name>
</gene>
<feature type="transmembrane region" description="Helical" evidence="13">
    <location>
        <begin position="163"/>
        <end position="183"/>
    </location>
</feature>
<evidence type="ECO:0000313" key="14">
    <source>
        <dbReference type="EMBL" id="PSN61353.1"/>
    </source>
</evidence>
<dbReference type="Pfam" id="PF03062">
    <property type="entry name" value="MBOAT"/>
    <property type="match status" value="1"/>
</dbReference>
<dbReference type="OrthoDB" id="10039049at2759"/>
<dbReference type="EMBL" id="KZ678144">
    <property type="protein sequence ID" value="PSN61353.1"/>
    <property type="molecule type" value="Genomic_DNA"/>
</dbReference>
<protein>
    <recommendedName>
        <fullName evidence="10">O-acyltransferase</fullName>
    </recommendedName>
</protein>
<evidence type="ECO:0000256" key="12">
    <source>
        <dbReference type="SAM" id="MobiDB-lite"/>
    </source>
</evidence>